<name>A0A2P6QSE1_ROSCH</name>
<dbReference type="EMBL" id="PDCK01000042">
    <property type="protein sequence ID" value="PRQ37077.1"/>
    <property type="molecule type" value="Genomic_DNA"/>
</dbReference>
<reference evidence="1 2" key="1">
    <citation type="journal article" date="2018" name="Nat. Genet.">
        <title>The Rosa genome provides new insights in the design of modern roses.</title>
        <authorList>
            <person name="Bendahmane M."/>
        </authorList>
    </citation>
    <scope>NUCLEOTIDE SEQUENCE [LARGE SCALE GENOMIC DNA]</scope>
    <source>
        <strain evidence="2">cv. Old Blush</strain>
    </source>
</reference>
<comment type="caution">
    <text evidence="1">The sequence shown here is derived from an EMBL/GenBank/DDBJ whole genome shotgun (WGS) entry which is preliminary data.</text>
</comment>
<accession>A0A2P6QSE1</accession>
<keyword evidence="2" id="KW-1185">Reference proteome</keyword>
<dbReference type="Gramene" id="PRQ37077">
    <property type="protein sequence ID" value="PRQ37077"/>
    <property type="gene ID" value="RchiOBHm_Chr4g0398611"/>
</dbReference>
<gene>
    <name evidence="1" type="ORF">RchiOBHm_Chr4g0398611</name>
</gene>
<evidence type="ECO:0000313" key="2">
    <source>
        <dbReference type="Proteomes" id="UP000238479"/>
    </source>
</evidence>
<dbReference type="Proteomes" id="UP000238479">
    <property type="component" value="Chromosome 4"/>
</dbReference>
<proteinExistence type="predicted"/>
<organism evidence="1 2">
    <name type="scientific">Rosa chinensis</name>
    <name type="common">China rose</name>
    <dbReference type="NCBI Taxonomy" id="74649"/>
    <lineage>
        <taxon>Eukaryota</taxon>
        <taxon>Viridiplantae</taxon>
        <taxon>Streptophyta</taxon>
        <taxon>Embryophyta</taxon>
        <taxon>Tracheophyta</taxon>
        <taxon>Spermatophyta</taxon>
        <taxon>Magnoliopsida</taxon>
        <taxon>eudicotyledons</taxon>
        <taxon>Gunneridae</taxon>
        <taxon>Pentapetalae</taxon>
        <taxon>rosids</taxon>
        <taxon>fabids</taxon>
        <taxon>Rosales</taxon>
        <taxon>Rosaceae</taxon>
        <taxon>Rosoideae</taxon>
        <taxon>Rosoideae incertae sedis</taxon>
        <taxon>Rosa</taxon>
    </lineage>
</organism>
<sequence length="51" mass="5493">MENFTFFALFSPLFALVPSSTTSSAFFTLFLFLETVPLAVAVGNSQALGRS</sequence>
<protein>
    <submittedName>
        <fullName evidence="1">Uncharacterized protein</fullName>
    </submittedName>
</protein>
<evidence type="ECO:0000313" key="1">
    <source>
        <dbReference type="EMBL" id="PRQ37077.1"/>
    </source>
</evidence>
<dbReference type="AlphaFoldDB" id="A0A2P6QSE1"/>